<comment type="caution">
    <text evidence="1">The sequence shown here is derived from an EMBL/GenBank/DDBJ whole genome shotgun (WGS) entry which is preliminary data.</text>
</comment>
<evidence type="ECO:0000313" key="2">
    <source>
        <dbReference type="Proteomes" id="UP000887226"/>
    </source>
</evidence>
<dbReference type="AlphaFoldDB" id="A0A9P8CDE5"/>
<accession>A0A9P8CDE5</accession>
<dbReference type="EMBL" id="MU254050">
    <property type="protein sequence ID" value="KAG9242667.1"/>
    <property type="molecule type" value="Genomic_DNA"/>
</dbReference>
<sequence length="65" mass="6686">MAPKQQRVIVQKGGSRGGDPKGAIANVYDTLTSSENASVVKSVLIFGGAIAIFSSSLSELLLPPL</sequence>
<dbReference type="Proteomes" id="UP000887226">
    <property type="component" value="Unassembled WGS sequence"/>
</dbReference>
<keyword evidence="2" id="KW-1185">Reference proteome</keyword>
<evidence type="ECO:0008006" key="3">
    <source>
        <dbReference type="Google" id="ProtNLM"/>
    </source>
</evidence>
<organism evidence="1 2">
    <name type="scientific">Calycina marina</name>
    <dbReference type="NCBI Taxonomy" id="1763456"/>
    <lineage>
        <taxon>Eukaryota</taxon>
        <taxon>Fungi</taxon>
        <taxon>Dikarya</taxon>
        <taxon>Ascomycota</taxon>
        <taxon>Pezizomycotina</taxon>
        <taxon>Leotiomycetes</taxon>
        <taxon>Helotiales</taxon>
        <taxon>Pezizellaceae</taxon>
        <taxon>Calycina</taxon>
    </lineage>
</organism>
<dbReference type="OrthoDB" id="5403997at2759"/>
<reference evidence="1" key="1">
    <citation type="journal article" date="2021" name="IMA Fungus">
        <title>Genomic characterization of three marine fungi, including Emericellopsis atlantica sp. nov. with signatures of a generalist lifestyle and marine biomass degradation.</title>
        <authorList>
            <person name="Hagestad O.C."/>
            <person name="Hou L."/>
            <person name="Andersen J.H."/>
            <person name="Hansen E.H."/>
            <person name="Altermark B."/>
            <person name="Li C."/>
            <person name="Kuhnert E."/>
            <person name="Cox R.J."/>
            <person name="Crous P.W."/>
            <person name="Spatafora J.W."/>
            <person name="Lail K."/>
            <person name="Amirebrahimi M."/>
            <person name="Lipzen A."/>
            <person name="Pangilinan J."/>
            <person name="Andreopoulos W."/>
            <person name="Hayes R.D."/>
            <person name="Ng V."/>
            <person name="Grigoriev I.V."/>
            <person name="Jackson S.A."/>
            <person name="Sutton T.D.S."/>
            <person name="Dobson A.D.W."/>
            <person name="Rama T."/>
        </authorList>
    </citation>
    <scope>NUCLEOTIDE SEQUENCE</scope>
    <source>
        <strain evidence="1">TRa3180A</strain>
    </source>
</reference>
<protein>
    <recommendedName>
        <fullName evidence="3">TOM core complex subunit Tom6</fullName>
    </recommendedName>
</protein>
<name>A0A9P8CDE5_9HELO</name>
<evidence type="ECO:0000313" key="1">
    <source>
        <dbReference type="EMBL" id="KAG9242667.1"/>
    </source>
</evidence>
<proteinExistence type="predicted"/>
<gene>
    <name evidence="1" type="ORF">BJ878DRAFT_569137</name>
</gene>